<reference evidence="2 3" key="1">
    <citation type="journal article" date="2012" name="Genome Biol.">
        <title>Genome and low-iron response of an oceanic diatom adapted to chronic iron limitation.</title>
        <authorList>
            <person name="Lommer M."/>
            <person name="Specht M."/>
            <person name="Roy A.S."/>
            <person name="Kraemer L."/>
            <person name="Andreson R."/>
            <person name="Gutowska M.A."/>
            <person name="Wolf J."/>
            <person name="Bergner S.V."/>
            <person name="Schilhabel M.B."/>
            <person name="Klostermeier U.C."/>
            <person name="Beiko R.G."/>
            <person name="Rosenstiel P."/>
            <person name="Hippler M."/>
            <person name="Laroche J."/>
        </authorList>
    </citation>
    <scope>NUCLEOTIDE SEQUENCE [LARGE SCALE GENOMIC DNA]</scope>
    <source>
        <strain evidence="2 3">CCMP1005</strain>
    </source>
</reference>
<comment type="caution">
    <text evidence="2">The sequence shown here is derived from an EMBL/GenBank/DDBJ whole genome shotgun (WGS) entry which is preliminary data.</text>
</comment>
<name>K0TMG8_THAOC</name>
<organism evidence="2 3">
    <name type="scientific">Thalassiosira oceanica</name>
    <name type="common">Marine diatom</name>
    <dbReference type="NCBI Taxonomy" id="159749"/>
    <lineage>
        <taxon>Eukaryota</taxon>
        <taxon>Sar</taxon>
        <taxon>Stramenopiles</taxon>
        <taxon>Ochrophyta</taxon>
        <taxon>Bacillariophyta</taxon>
        <taxon>Coscinodiscophyceae</taxon>
        <taxon>Thalassiosirophycidae</taxon>
        <taxon>Thalassiosirales</taxon>
        <taxon>Thalassiosiraceae</taxon>
        <taxon>Thalassiosira</taxon>
    </lineage>
</organism>
<feature type="compositionally biased region" description="Basic and acidic residues" evidence="1">
    <location>
        <begin position="371"/>
        <end position="394"/>
    </location>
</feature>
<accession>K0TMG8</accession>
<sequence>MRAFRLCALLVRISRPNLSSRPPHPSHHSLQRSIPKVAPCAAQFGVGANRRNKGGASSFEELNKLAAERASKEDNGGLDLSAMMGDVEAMMKDMDPNQLQELMMEGMKDPQMQEMFEGMQGAMEELLNMDPDQLKAQMNEAMAMLTSADMQQNILDQKDDVLALMEAQGTATAAEIAEYKANPESFQNAMTEAFGQMKDILNDPSALNAVVETLQGFGNIMKDPDAAMSKLGEVLQDALSDDDKIEEARMQLLSDPSVAGNKAISDMFGSEQMKEILNDPVKWKKSVKEGQKMLTGGGNKPAVVGMGELQLYNKSALAQKSAWGLITGVSSQIRCIAPLSNWSIDIEYIPRIDKPLRGRLSQVSGDFAESKFHPDKWGTDGIESRKRASRRESSPAKGGYRWNPLPSEGVQMESITAVGGYSEPVPSRGVTAVS</sequence>
<evidence type="ECO:0000313" key="2">
    <source>
        <dbReference type="EMBL" id="EJK76206.1"/>
    </source>
</evidence>
<feature type="region of interest" description="Disordered" evidence="1">
    <location>
        <begin position="371"/>
        <end position="407"/>
    </location>
</feature>
<dbReference type="OMA" id="MQQNILD"/>
<keyword evidence="3" id="KW-1185">Reference proteome</keyword>
<evidence type="ECO:0000313" key="3">
    <source>
        <dbReference type="Proteomes" id="UP000266841"/>
    </source>
</evidence>
<evidence type="ECO:0000256" key="1">
    <source>
        <dbReference type="SAM" id="MobiDB-lite"/>
    </source>
</evidence>
<dbReference type="OrthoDB" id="198142at2759"/>
<gene>
    <name evidence="2" type="ORF">THAOC_02047</name>
</gene>
<dbReference type="eggNOG" id="ENOG502T5SC">
    <property type="taxonomic scope" value="Eukaryota"/>
</dbReference>
<dbReference type="EMBL" id="AGNL01002450">
    <property type="protein sequence ID" value="EJK76206.1"/>
    <property type="molecule type" value="Genomic_DNA"/>
</dbReference>
<dbReference type="Proteomes" id="UP000266841">
    <property type="component" value="Unassembled WGS sequence"/>
</dbReference>
<proteinExistence type="predicted"/>
<protein>
    <submittedName>
        <fullName evidence="2">Uncharacterized protein</fullName>
    </submittedName>
</protein>
<dbReference type="AlphaFoldDB" id="K0TMG8"/>